<evidence type="ECO:0000313" key="2">
    <source>
        <dbReference type="EMBL" id="OIJ10453.1"/>
    </source>
</evidence>
<dbReference type="Proteomes" id="UP000179524">
    <property type="component" value="Unassembled WGS sequence"/>
</dbReference>
<evidence type="ECO:0000256" key="1">
    <source>
        <dbReference type="SAM" id="MobiDB-lite"/>
    </source>
</evidence>
<evidence type="ECO:0000313" key="3">
    <source>
        <dbReference type="Proteomes" id="UP000179524"/>
    </source>
</evidence>
<dbReference type="RefSeq" id="WP_071311026.1">
    <property type="nucleotide sequence ID" value="NZ_MLQR01000050.1"/>
</dbReference>
<protein>
    <submittedName>
        <fullName evidence="2">Uncharacterized protein</fullName>
    </submittedName>
</protein>
<reference evidence="2 3" key="1">
    <citation type="submission" date="2016-10" db="EMBL/GenBank/DDBJ databases">
        <title>Draft genome sequences of four alkaliphilic bacteria belonging to the Anaerobacillus genus.</title>
        <authorList>
            <person name="Bassil N.M."/>
            <person name="Lloyd J.R."/>
        </authorList>
    </citation>
    <scope>NUCLEOTIDE SEQUENCE [LARGE SCALE GENOMIC DNA]</scope>
    <source>
        <strain evidence="2 3">DSM 18345</strain>
    </source>
</reference>
<dbReference type="AlphaFoldDB" id="A0A1S2LEH5"/>
<organism evidence="2 3">
    <name type="scientific">Anaerobacillus alkalilacustris</name>
    <dbReference type="NCBI Taxonomy" id="393763"/>
    <lineage>
        <taxon>Bacteria</taxon>
        <taxon>Bacillati</taxon>
        <taxon>Bacillota</taxon>
        <taxon>Bacilli</taxon>
        <taxon>Bacillales</taxon>
        <taxon>Bacillaceae</taxon>
        <taxon>Anaerobacillus</taxon>
    </lineage>
</organism>
<sequence length="101" mass="11465">MEDNKQQETPQARNFFDELMFGPTVHPSIDEEASKESMPNQTEGNKSNKHNSENSPTQEIDFVQMVEQFDQFMGLVNKLGPSLKKMGPLVDLFKSFGSPKK</sequence>
<accession>A0A1S2LEH5</accession>
<keyword evidence="3" id="KW-1185">Reference proteome</keyword>
<comment type="caution">
    <text evidence="2">The sequence shown here is derived from an EMBL/GenBank/DDBJ whole genome shotgun (WGS) entry which is preliminary data.</text>
</comment>
<dbReference type="EMBL" id="MLQR01000050">
    <property type="protein sequence ID" value="OIJ10453.1"/>
    <property type="molecule type" value="Genomic_DNA"/>
</dbReference>
<dbReference type="OrthoDB" id="2967836at2"/>
<gene>
    <name evidence="2" type="ORF">BKP37_18115</name>
</gene>
<proteinExistence type="predicted"/>
<feature type="region of interest" description="Disordered" evidence="1">
    <location>
        <begin position="1"/>
        <end position="59"/>
    </location>
</feature>
<name>A0A1S2LEH5_9BACI</name>